<dbReference type="EMBL" id="JYFN01000067">
    <property type="protein sequence ID" value="KJE20204.1"/>
    <property type="molecule type" value="Genomic_DNA"/>
</dbReference>
<proteinExistence type="predicted"/>
<feature type="region of interest" description="Disordered" evidence="1">
    <location>
        <begin position="1"/>
        <end position="50"/>
    </location>
</feature>
<dbReference type="AlphaFoldDB" id="A0A0D8B8H2"/>
<name>A0A0D8B8H2_9ACTN</name>
<keyword evidence="3" id="KW-1185">Reference proteome</keyword>
<reference evidence="2 3" key="2">
    <citation type="journal article" date="2016" name="Genome Announc.">
        <title>Permanent Draft Genome Sequences for Two Variants of Frankia sp. Strain CpI1, the First Frankia Strain Isolated from Root Nodules of Comptonia peregrina.</title>
        <authorList>
            <person name="Oshone R."/>
            <person name="Hurst S.G.IV."/>
            <person name="Abebe-Akele F."/>
            <person name="Simpson S."/>
            <person name="Morris K."/>
            <person name="Thomas W.K."/>
            <person name="Tisa L.S."/>
        </authorList>
    </citation>
    <scope>NUCLEOTIDE SEQUENCE [LARGE SCALE GENOMIC DNA]</scope>
    <source>
        <strain evidence="3">CpI1-S</strain>
    </source>
</reference>
<dbReference type="RefSeq" id="WP_157866996.1">
    <property type="nucleotide sequence ID" value="NZ_JYFN01000067.1"/>
</dbReference>
<evidence type="ECO:0000313" key="2">
    <source>
        <dbReference type="EMBL" id="KJE20204.1"/>
    </source>
</evidence>
<protein>
    <submittedName>
        <fullName evidence="2">Uncharacterized protein</fullName>
    </submittedName>
</protein>
<accession>A0A0D8B8H2</accession>
<sequence length="50" mass="5204">MTEILPEVPAGDTAAVDWTAGKSGWPAEPGAERPPGSAWSLREVQVTARG</sequence>
<organism evidence="2 3">
    <name type="scientific">Frankia torreyi</name>
    <dbReference type="NCBI Taxonomy" id="1856"/>
    <lineage>
        <taxon>Bacteria</taxon>
        <taxon>Bacillati</taxon>
        <taxon>Actinomycetota</taxon>
        <taxon>Actinomycetes</taxon>
        <taxon>Frankiales</taxon>
        <taxon>Frankiaceae</taxon>
        <taxon>Frankia</taxon>
    </lineage>
</organism>
<reference evidence="3" key="1">
    <citation type="submission" date="2015-02" db="EMBL/GenBank/DDBJ databases">
        <title>Draft Genome of Frankia sp. CpI1-S.</title>
        <authorList>
            <person name="Oshone R.T."/>
            <person name="Ngom M."/>
            <person name="Ghodhbane-Gtari F."/>
            <person name="Gtari M."/>
            <person name="Morris K."/>
            <person name="Thomas K."/>
            <person name="Sen A."/>
            <person name="Tisa L.S."/>
        </authorList>
    </citation>
    <scope>NUCLEOTIDE SEQUENCE [LARGE SCALE GENOMIC DNA]</scope>
    <source>
        <strain evidence="3">CpI1-S</strain>
    </source>
</reference>
<gene>
    <name evidence="2" type="ORF">FF36_05481</name>
</gene>
<comment type="caution">
    <text evidence="2">The sequence shown here is derived from an EMBL/GenBank/DDBJ whole genome shotgun (WGS) entry which is preliminary data.</text>
</comment>
<evidence type="ECO:0000256" key="1">
    <source>
        <dbReference type="SAM" id="MobiDB-lite"/>
    </source>
</evidence>
<dbReference type="Proteomes" id="UP000032545">
    <property type="component" value="Unassembled WGS sequence"/>
</dbReference>
<evidence type="ECO:0000313" key="3">
    <source>
        <dbReference type="Proteomes" id="UP000032545"/>
    </source>
</evidence>